<protein>
    <submittedName>
        <fullName evidence="1">Uncharacterized protein</fullName>
    </submittedName>
</protein>
<comment type="caution">
    <text evidence="1">The sequence shown here is derived from an EMBL/GenBank/DDBJ whole genome shotgun (WGS) entry which is preliminary data.</text>
</comment>
<dbReference type="Proteomes" id="UP000584325">
    <property type="component" value="Unassembled WGS sequence"/>
</dbReference>
<name>A0A7W5HBC3_9BURK</name>
<dbReference type="EMBL" id="JACHXS010000002">
    <property type="protein sequence ID" value="MBB3220378.1"/>
    <property type="molecule type" value="Genomic_DNA"/>
</dbReference>
<reference evidence="1 2" key="1">
    <citation type="submission" date="2020-08" db="EMBL/GenBank/DDBJ databases">
        <title>Genomic Encyclopedia of Type Strains, Phase III (KMG-III): the genomes of soil and plant-associated and newly described type strains.</title>
        <authorList>
            <person name="Whitman W."/>
        </authorList>
    </citation>
    <scope>NUCLEOTIDE SEQUENCE [LARGE SCALE GENOMIC DNA]</scope>
    <source>
        <strain evidence="1 2">CECT 7753</strain>
    </source>
</reference>
<sequence>MEQGFLHVGINYCHKLLMRVHAALSVAIDRATLWVFLHIYSDMSDGNSVDILAGSR</sequence>
<gene>
    <name evidence="1" type="ORF">FHS02_001177</name>
</gene>
<evidence type="ECO:0000313" key="1">
    <source>
        <dbReference type="EMBL" id="MBB3220378.1"/>
    </source>
</evidence>
<proteinExistence type="predicted"/>
<accession>A0A7W5HBC3</accession>
<organism evidence="1 2">
    <name type="scientific">Pseudoduganella umbonata</name>
    <dbReference type="NCBI Taxonomy" id="864828"/>
    <lineage>
        <taxon>Bacteria</taxon>
        <taxon>Pseudomonadati</taxon>
        <taxon>Pseudomonadota</taxon>
        <taxon>Betaproteobacteria</taxon>
        <taxon>Burkholderiales</taxon>
        <taxon>Oxalobacteraceae</taxon>
        <taxon>Telluria group</taxon>
        <taxon>Pseudoduganella</taxon>
    </lineage>
</organism>
<evidence type="ECO:0000313" key="2">
    <source>
        <dbReference type="Proteomes" id="UP000584325"/>
    </source>
</evidence>
<dbReference type="AlphaFoldDB" id="A0A7W5HBC3"/>